<feature type="transmembrane region" description="Helical" evidence="9">
    <location>
        <begin position="18"/>
        <end position="37"/>
    </location>
</feature>
<dbReference type="Proteomes" id="UP000031339">
    <property type="component" value="Unassembled WGS sequence"/>
</dbReference>
<feature type="transmembrane region" description="Helical" evidence="9">
    <location>
        <begin position="49"/>
        <end position="69"/>
    </location>
</feature>
<keyword evidence="6 9" id="KW-0812">Transmembrane</keyword>
<dbReference type="GO" id="GO:0005886">
    <property type="term" value="C:plasma membrane"/>
    <property type="evidence" value="ECO:0007669"/>
    <property type="project" value="UniProtKB-SubCell"/>
</dbReference>
<dbReference type="EMBL" id="JWIY01000001">
    <property type="protein sequence ID" value="KIC78948.1"/>
    <property type="molecule type" value="Genomic_DNA"/>
</dbReference>
<feature type="transmembrane region" description="Helical" evidence="9">
    <location>
        <begin position="388"/>
        <end position="410"/>
    </location>
</feature>
<keyword evidence="7 9" id="KW-1133">Transmembrane helix</keyword>
<sequence length="491" mass="53320">MNVIIDLANKFFKPILDMGAPIIMLIVLTALALLFGVKFSKALEGGIKLAIALTGIGAIIGMLNGAFSASLTKFVENTGIKLNITDVGWAPLATITWGSAWTLYFLLIMLIVNVVMLVTKKTNTLDVDIFDIWHLSITGLLIKWYADNNGVSQGVSLFVATLAVVLVGVMKIINSDLMKPTFDDLLNAPSSSPMTSTHMNYMMNPVIMVLDKIFDKFFPWLDKYDFDAAKLNKKIGFWGSKFFIGFILGIVIGVMGTPHPVAGVEEAKSWELVIKSWLSLGLTAGVCLELFSLIGSWFIAAVEPLSQGITNVATKRLQGRKFNIGLDWPFIAGRAEIWACANVLAPIMLVEAILLSKVGNGILPLAGIIAMGVTPALLVVTRGKLIRMIVFGTLLLPLFLLSGTLIAPFVTDLAKGVDAFPKGIASTQLITHSTLEGPIEKLFGWTIGNATTGDVKAIIGVLLFLAFYIGIFAWYRKQMIKRNEEYAANAK</sequence>
<keyword evidence="4" id="KW-0762">Sugar transport</keyword>
<feature type="transmembrane region" description="Helical" evidence="9">
    <location>
        <begin position="235"/>
        <end position="257"/>
    </location>
</feature>
<keyword evidence="2" id="KW-0813">Transport</keyword>
<evidence type="ECO:0000256" key="5">
    <source>
        <dbReference type="ARBA" id="ARBA00022683"/>
    </source>
</evidence>
<dbReference type="InterPro" id="IPR013853">
    <property type="entry name" value="EIIC-GAT"/>
</dbReference>
<proteinExistence type="predicted"/>
<evidence type="ECO:0000256" key="1">
    <source>
        <dbReference type="ARBA" id="ARBA00004651"/>
    </source>
</evidence>
<evidence type="ECO:0000256" key="8">
    <source>
        <dbReference type="ARBA" id="ARBA00023136"/>
    </source>
</evidence>
<dbReference type="OrthoDB" id="9787936at2"/>
<protein>
    <submittedName>
        <fullName evidence="11">PTS galactitol transporter subunit IIC</fullName>
    </submittedName>
</protein>
<feature type="domain" description="PTS EIIC type-2" evidence="10">
    <location>
        <begin position="12"/>
        <end position="475"/>
    </location>
</feature>
<evidence type="ECO:0000256" key="6">
    <source>
        <dbReference type="ARBA" id="ARBA00022692"/>
    </source>
</evidence>
<dbReference type="PANTHER" id="PTHR37324">
    <property type="entry name" value="PTS SYSTEM GALACTITOL-SPECIFIC EIIC COMPONENT"/>
    <property type="match status" value="1"/>
</dbReference>
<dbReference type="InterPro" id="IPR013014">
    <property type="entry name" value="PTS_EIIC_2"/>
</dbReference>
<feature type="transmembrane region" description="Helical" evidence="9">
    <location>
        <begin position="277"/>
        <end position="300"/>
    </location>
</feature>
<evidence type="ECO:0000256" key="9">
    <source>
        <dbReference type="SAM" id="Phobius"/>
    </source>
</evidence>
<dbReference type="InterPro" id="IPR004703">
    <property type="entry name" value="PTS_sugar-sp_permease"/>
</dbReference>
<organism evidence="11 12">
    <name type="scientific">Streptococcus constellatus</name>
    <dbReference type="NCBI Taxonomy" id="76860"/>
    <lineage>
        <taxon>Bacteria</taxon>
        <taxon>Bacillati</taxon>
        <taxon>Bacillota</taxon>
        <taxon>Bacilli</taxon>
        <taxon>Lactobacillales</taxon>
        <taxon>Streptococcaceae</taxon>
        <taxon>Streptococcus</taxon>
        <taxon>Streptococcus anginosus group</taxon>
    </lineage>
</organism>
<feature type="transmembrane region" description="Helical" evidence="9">
    <location>
        <begin position="152"/>
        <end position="173"/>
    </location>
</feature>
<keyword evidence="3" id="KW-1003">Cell membrane</keyword>
<feature type="transmembrane region" description="Helical" evidence="9">
    <location>
        <begin position="89"/>
        <end position="117"/>
    </location>
</feature>
<evidence type="ECO:0000256" key="4">
    <source>
        <dbReference type="ARBA" id="ARBA00022597"/>
    </source>
</evidence>
<dbReference type="STRING" id="862969.SCI_1411"/>
<reference evidence="11 12" key="1">
    <citation type="submission" date="2014-12" db="EMBL/GenBank/DDBJ databases">
        <title>Partial genome sequence of Streptococcus constellatus KCOM 1650 (= ChDC B144).</title>
        <authorList>
            <person name="Kook J.-K."/>
            <person name="Park S.-N."/>
            <person name="Lim Y.K."/>
            <person name="Jo E."/>
        </authorList>
    </citation>
    <scope>NUCLEOTIDE SEQUENCE [LARGE SCALE GENOMIC DNA]</scope>
    <source>
        <strain evidence="11 12">KCOM 1650</strain>
    </source>
</reference>
<dbReference type="AlphaFoldDB" id="A0A0C1HY45"/>
<evidence type="ECO:0000256" key="2">
    <source>
        <dbReference type="ARBA" id="ARBA00022448"/>
    </source>
</evidence>
<name>A0A0C1HY45_STRCV</name>
<dbReference type="PANTHER" id="PTHR37324:SF2">
    <property type="entry name" value="PTS SYSTEM GALACTITOL-SPECIFIC EIIC COMPONENT"/>
    <property type="match status" value="1"/>
</dbReference>
<evidence type="ECO:0000313" key="12">
    <source>
        <dbReference type="Proteomes" id="UP000031339"/>
    </source>
</evidence>
<dbReference type="PROSITE" id="PS51104">
    <property type="entry name" value="PTS_EIIC_TYPE_2"/>
    <property type="match status" value="1"/>
</dbReference>
<dbReference type="GO" id="GO:0009401">
    <property type="term" value="P:phosphoenolpyruvate-dependent sugar phosphotransferase system"/>
    <property type="evidence" value="ECO:0007669"/>
    <property type="project" value="UniProtKB-KW"/>
</dbReference>
<feature type="transmembrane region" description="Helical" evidence="9">
    <location>
        <begin position="361"/>
        <end position="381"/>
    </location>
</feature>
<dbReference type="eggNOG" id="COG3775">
    <property type="taxonomic scope" value="Bacteria"/>
</dbReference>
<evidence type="ECO:0000256" key="7">
    <source>
        <dbReference type="ARBA" id="ARBA00022989"/>
    </source>
</evidence>
<comment type="subcellular location">
    <subcellularLocation>
        <location evidence="1">Cell membrane</location>
        <topology evidence="1">Multi-pass membrane protein</topology>
    </subcellularLocation>
</comment>
<dbReference type="Pfam" id="PF03611">
    <property type="entry name" value="EIIC-GAT"/>
    <property type="match status" value="1"/>
</dbReference>
<evidence type="ECO:0000259" key="10">
    <source>
        <dbReference type="PROSITE" id="PS51104"/>
    </source>
</evidence>
<feature type="transmembrane region" description="Helical" evidence="9">
    <location>
        <begin position="457"/>
        <end position="475"/>
    </location>
</feature>
<keyword evidence="5" id="KW-0598">Phosphotransferase system</keyword>
<dbReference type="RefSeq" id="WP_039677294.1">
    <property type="nucleotide sequence ID" value="NZ_JWIY01000001.1"/>
</dbReference>
<accession>A0A0C1HY45</accession>
<keyword evidence="8 9" id="KW-0472">Membrane</keyword>
<evidence type="ECO:0000313" key="11">
    <source>
        <dbReference type="EMBL" id="KIC78948.1"/>
    </source>
</evidence>
<evidence type="ECO:0000256" key="3">
    <source>
        <dbReference type="ARBA" id="ARBA00022475"/>
    </source>
</evidence>
<gene>
    <name evidence="11" type="ORF">RN79_05130</name>
</gene>
<dbReference type="PIRSF" id="PIRSF006304">
    <property type="entry name" value="GatC"/>
    <property type="match status" value="1"/>
</dbReference>
<dbReference type="GO" id="GO:0015577">
    <property type="term" value="F:galactitol transmembrane transporter activity"/>
    <property type="evidence" value="ECO:0007669"/>
    <property type="project" value="InterPro"/>
</dbReference>
<comment type="caution">
    <text evidence="11">The sequence shown here is derived from an EMBL/GenBank/DDBJ whole genome shotgun (WGS) entry which is preliminary data.</text>
</comment>